<feature type="chain" id="PRO_5046180226" evidence="1">
    <location>
        <begin position="22"/>
        <end position="134"/>
    </location>
</feature>
<comment type="caution">
    <text evidence="2">The sequence shown here is derived from an EMBL/GenBank/DDBJ whole genome shotgun (WGS) entry which is preliminary data.</text>
</comment>
<keyword evidence="3" id="KW-1185">Reference proteome</keyword>
<name>A0ABP2U0E4_9GAMM</name>
<evidence type="ECO:0000313" key="3">
    <source>
        <dbReference type="Proteomes" id="UP000013190"/>
    </source>
</evidence>
<dbReference type="RefSeq" id="WP_004660030.1">
    <property type="nucleotide sequence ID" value="NZ_BMDV01000003.1"/>
</dbReference>
<proteinExistence type="predicted"/>
<evidence type="ECO:0000313" key="2">
    <source>
        <dbReference type="EMBL" id="ENU27958.1"/>
    </source>
</evidence>
<keyword evidence="1" id="KW-0732">Signal</keyword>
<accession>A0ABP2U0E4</accession>
<dbReference type="Proteomes" id="UP000013190">
    <property type="component" value="Unassembled WGS sequence"/>
</dbReference>
<protein>
    <submittedName>
        <fullName evidence="2">Uncharacterized protein</fullName>
    </submittedName>
</protein>
<evidence type="ECO:0000256" key="1">
    <source>
        <dbReference type="SAM" id="SignalP"/>
    </source>
</evidence>
<reference evidence="3" key="1">
    <citation type="submission" date="2013-02" db="EMBL/GenBank/DDBJ databases">
        <title>The Genome Sequence of Acinetobacter sp. NIPH 236.</title>
        <authorList>
            <consortium name="The Broad Institute Genome Sequencing Platform"/>
            <consortium name="The Broad Institute Genome Sequencing Center for Infectious Disease"/>
            <person name="Cerqueira G."/>
            <person name="Feldgarden M."/>
            <person name="Courvalin P."/>
            <person name="Perichon B."/>
            <person name="Grillot-Courvalin C."/>
            <person name="Clermont D."/>
            <person name="Rocha E."/>
            <person name="Yoon E.-J."/>
            <person name="Nemec A."/>
            <person name="Walker B."/>
            <person name="Young S.K."/>
            <person name="Zeng Q."/>
            <person name="Gargeya S."/>
            <person name="Fitzgerald M."/>
            <person name="Haas B."/>
            <person name="Abouelleil A."/>
            <person name="Alvarado L."/>
            <person name="Arachchi H.M."/>
            <person name="Berlin A.M."/>
            <person name="Chapman S.B."/>
            <person name="Dewar J."/>
            <person name="Goldberg J."/>
            <person name="Griggs A."/>
            <person name="Gujja S."/>
            <person name="Hansen M."/>
            <person name="Howarth C."/>
            <person name="Imamovic A."/>
            <person name="Larimer J."/>
            <person name="McCowan C."/>
            <person name="Murphy C."/>
            <person name="Neiman D."/>
            <person name="Pearson M."/>
            <person name="Priest M."/>
            <person name="Roberts A."/>
            <person name="Saif S."/>
            <person name="Shea T."/>
            <person name="Sisk P."/>
            <person name="Sykes S."/>
            <person name="Wortman J."/>
            <person name="Nusbaum C."/>
            <person name="Birren B."/>
        </authorList>
    </citation>
    <scope>NUCLEOTIDE SEQUENCE [LARGE SCALE GENOMIC DNA]</scope>
    <source>
        <strain evidence="3">NIPH 236</strain>
    </source>
</reference>
<dbReference type="GeneID" id="92834211"/>
<sequence>MFKRNIVYMLAIVSFHHIAYAAPTGEKVAVCYIFKGDKIINHSPCILSTGYGAGGTYESMQIGKKSYEAETQICYDKKSDNNIECGISLNGKDATYYHRNLFYNKIDDIKLINSDSLSCYITKDKTTDICVKRN</sequence>
<organism evidence="2 3">
    <name type="scientific">Acinetobacter modestus</name>
    <dbReference type="NCBI Taxonomy" id="1776740"/>
    <lineage>
        <taxon>Bacteria</taxon>
        <taxon>Pseudomonadati</taxon>
        <taxon>Pseudomonadota</taxon>
        <taxon>Gammaproteobacteria</taxon>
        <taxon>Moraxellales</taxon>
        <taxon>Moraxellaceae</taxon>
        <taxon>Acinetobacter</taxon>
    </lineage>
</organism>
<dbReference type="EMBL" id="APOJ01000016">
    <property type="protein sequence ID" value="ENU27958.1"/>
    <property type="molecule type" value="Genomic_DNA"/>
</dbReference>
<feature type="signal peptide" evidence="1">
    <location>
        <begin position="1"/>
        <end position="21"/>
    </location>
</feature>
<reference evidence="2 3" key="2">
    <citation type="journal article" date="2016" name="Int. J. Syst. Evol. Microbiol.">
        <title>Taxonomy of haemolytic and/or proteolytic strains of the genus Acinetobacter with the proposal of Acinetobacter courvalinii sp. nov. (genomic species 14 sensu Bouvet &amp; Jeanjean), Acinetobacter dispersus sp. nov. (genomic species 17), Acinetobacter modestus sp. nov., Acinetobacter proteolyticus sp. nov. and Acinetobacter vivianii sp. nov.</title>
        <authorList>
            <person name="Nemec A."/>
            <person name="Radolfova-Krizova L."/>
            <person name="Maixnerova M."/>
            <person name="Vrestiakova E."/>
            <person name="Jezek P."/>
            <person name="Sedo O."/>
        </authorList>
    </citation>
    <scope>NUCLEOTIDE SEQUENCE [LARGE SCALE GENOMIC DNA]</scope>
    <source>
        <strain evidence="2 3">NIPH 236</strain>
    </source>
</reference>
<gene>
    <name evidence="2" type="ORF">F992_00790</name>
</gene>